<feature type="compositionally biased region" description="Basic and acidic residues" evidence="1">
    <location>
        <begin position="202"/>
        <end position="227"/>
    </location>
</feature>
<feature type="compositionally biased region" description="Basic and acidic residues" evidence="1">
    <location>
        <begin position="266"/>
        <end position="278"/>
    </location>
</feature>
<dbReference type="Proteomes" id="UP000554482">
    <property type="component" value="Unassembled WGS sequence"/>
</dbReference>
<accession>A0A7J6WYB1</accession>
<proteinExistence type="predicted"/>
<feature type="compositionally biased region" description="Acidic residues" evidence="1">
    <location>
        <begin position="449"/>
        <end position="477"/>
    </location>
</feature>
<keyword evidence="4" id="KW-1185">Reference proteome</keyword>
<comment type="caution">
    <text evidence="3">The sequence shown here is derived from an EMBL/GenBank/DDBJ whole genome shotgun (WGS) entry which is preliminary data.</text>
</comment>
<dbReference type="GO" id="GO:0005516">
    <property type="term" value="F:calmodulin binding"/>
    <property type="evidence" value="ECO:0007669"/>
    <property type="project" value="InterPro"/>
</dbReference>
<dbReference type="SMART" id="SM01054">
    <property type="entry name" value="CaM_binding"/>
    <property type="match status" value="1"/>
</dbReference>
<evidence type="ECO:0000259" key="2">
    <source>
        <dbReference type="SMART" id="SM01054"/>
    </source>
</evidence>
<feature type="compositionally biased region" description="Low complexity" evidence="1">
    <location>
        <begin position="425"/>
        <end position="446"/>
    </location>
</feature>
<evidence type="ECO:0000313" key="4">
    <source>
        <dbReference type="Proteomes" id="UP000554482"/>
    </source>
</evidence>
<dbReference type="EMBL" id="JABWDY010008123">
    <property type="protein sequence ID" value="KAF5202431.1"/>
    <property type="molecule type" value="Genomic_DNA"/>
</dbReference>
<dbReference type="InterPro" id="IPR012417">
    <property type="entry name" value="CaM-bd_dom_pln"/>
</dbReference>
<dbReference type="OrthoDB" id="766386at2759"/>
<feature type="compositionally biased region" description="Polar residues" evidence="1">
    <location>
        <begin position="313"/>
        <end position="341"/>
    </location>
</feature>
<feature type="domain" description="Calmodulin-binding" evidence="2">
    <location>
        <begin position="508"/>
        <end position="622"/>
    </location>
</feature>
<feature type="region of interest" description="Disordered" evidence="1">
    <location>
        <begin position="198"/>
        <end position="519"/>
    </location>
</feature>
<dbReference type="Pfam" id="PF07839">
    <property type="entry name" value="CaM_binding"/>
    <property type="match status" value="1"/>
</dbReference>
<dbReference type="AlphaFoldDB" id="A0A7J6WYB1"/>
<evidence type="ECO:0000313" key="3">
    <source>
        <dbReference type="EMBL" id="KAF5202431.1"/>
    </source>
</evidence>
<protein>
    <submittedName>
        <fullName evidence="3">Plant calmodulin-binding protein-like protein</fullName>
    </submittedName>
</protein>
<dbReference type="PANTHER" id="PTHR33349">
    <property type="entry name" value="EMB|CAB62594.1"/>
    <property type="match status" value="1"/>
</dbReference>
<evidence type="ECO:0000256" key="1">
    <source>
        <dbReference type="SAM" id="MobiDB-lite"/>
    </source>
</evidence>
<name>A0A7J6WYB1_THATH</name>
<dbReference type="PANTHER" id="PTHR33349:SF1">
    <property type="entry name" value="EMB|CAB62594.1"/>
    <property type="match status" value="1"/>
</dbReference>
<feature type="compositionally biased region" description="Polar residues" evidence="1">
    <location>
        <begin position="23"/>
        <end position="34"/>
    </location>
</feature>
<organism evidence="3 4">
    <name type="scientific">Thalictrum thalictroides</name>
    <name type="common">Rue-anemone</name>
    <name type="synonym">Anemone thalictroides</name>
    <dbReference type="NCBI Taxonomy" id="46969"/>
    <lineage>
        <taxon>Eukaryota</taxon>
        <taxon>Viridiplantae</taxon>
        <taxon>Streptophyta</taxon>
        <taxon>Embryophyta</taxon>
        <taxon>Tracheophyta</taxon>
        <taxon>Spermatophyta</taxon>
        <taxon>Magnoliopsida</taxon>
        <taxon>Ranunculales</taxon>
        <taxon>Ranunculaceae</taxon>
        <taxon>Thalictroideae</taxon>
        <taxon>Thalictrum</taxon>
    </lineage>
</organism>
<reference evidence="3 4" key="1">
    <citation type="submission" date="2020-06" db="EMBL/GenBank/DDBJ databases">
        <title>Transcriptomic and genomic resources for Thalictrum thalictroides and T. hernandezii: Facilitating candidate gene discovery in an emerging model plant lineage.</title>
        <authorList>
            <person name="Arias T."/>
            <person name="Riano-Pachon D.M."/>
            <person name="Di Stilio V.S."/>
        </authorList>
    </citation>
    <scope>NUCLEOTIDE SEQUENCE [LARGE SCALE GENOMIC DNA]</scope>
    <source>
        <strain evidence="4">cv. WT478/WT964</strain>
        <tissue evidence="3">Leaves</tissue>
    </source>
</reference>
<sequence>MAERIEMPLTTDITEPKDGTLGRSITETPSTSSGGKKILPHYLRASSGSCHDLCKYGGEHAFGAKKKHAIVKEMKTSLREGQNPTRSVSLQMIKKKPVVKSTPPARTWSCDGPEMSVRERKVLKQKALSPAAMRIDSVGKSSLTFIPKRETEKSPSSQLKLSQSCDGSEICKRESKVVKQKTLSPAAKRIDSVVESSLRFKPTRETTKSPSSELKHSRSCDEPEISKRKSKVVKQKTLSPAAKRIDSVVRFKPTRKTTKLPSSELHLSRSSEEHEISKRVSKVVKQKALSPATKKMDGVESSILFKPKHVTDKSASSQSNPTRIQSGRTSTAVKNNETSKSGQKRNLLLPKGNFSPKPYFNRRASLKTRKDRVLKVASPLKIENTDEKDESSLPIDENVTEKTLYVIEPKSEIKSLELDSTADGSPASLSSPSLSTSSSPHSSSLALHEEEEYIESEYDETADSEYEETETDSEYDQTENPNQLETLETEYKRRPRRGATIHPDGDDPAHKLKFRRGKVVDLQSENNTPRRLKFRKRRVLGDDRKGNGEATRRNFIEREINDGDDSAEPESGKVVLRHQDVNGRKDAQGLFNNVIEETASKLAETRKSKVKALVGAFETVISLQESKPSANNYG</sequence>
<gene>
    <name evidence="3" type="ORF">FRX31_007983</name>
</gene>
<feature type="region of interest" description="Disordered" evidence="1">
    <location>
        <begin position="1"/>
        <end position="38"/>
    </location>
</feature>